<protein>
    <recommendedName>
        <fullName evidence="3 8">Beta-amylase</fullName>
        <ecNumber evidence="3 8">3.2.1.2</ecNumber>
    </recommendedName>
</protein>
<evidence type="ECO:0000256" key="8">
    <source>
        <dbReference type="RuleBase" id="RU000509"/>
    </source>
</evidence>
<feature type="compositionally biased region" description="Acidic residues" evidence="9">
    <location>
        <begin position="12"/>
        <end position="34"/>
    </location>
</feature>
<feature type="non-terminal residue" evidence="11">
    <location>
        <position position="1"/>
    </location>
</feature>
<dbReference type="EC" id="3.2.1.2" evidence="3 8"/>
<reference evidence="11 12" key="1">
    <citation type="journal article" date="2019" name="Genome Biol. Evol.">
        <title>Insights into the evolution of the New World diploid cottons (Gossypium, subgenus Houzingenia) based on genome sequencing.</title>
        <authorList>
            <person name="Grover C.E."/>
            <person name="Arick M.A. 2nd"/>
            <person name="Thrash A."/>
            <person name="Conover J.L."/>
            <person name="Sanders W.S."/>
            <person name="Peterson D.G."/>
            <person name="Frelichowski J.E."/>
            <person name="Scheffler J.A."/>
            <person name="Scheffler B.E."/>
            <person name="Wendel J.F."/>
        </authorList>
    </citation>
    <scope>NUCLEOTIDE SEQUENCE [LARGE SCALE GENOMIC DNA]</scope>
    <source>
        <strain evidence="11">185</strain>
        <tissue evidence="11">Leaf</tissue>
    </source>
</reference>
<evidence type="ECO:0000256" key="4">
    <source>
        <dbReference type="ARBA" id="ARBA00022801"/>
    </source>
</evidence>
<evidence type="ECO:0000256" key="1">
    <source>
        <dbReference type="ARBA" id="ARBA00000546"/>
    </source>
</evidence>
<dbReference type="AlphaFoldDB" id="A0A7J8WYX8"/>
<evidence type="ECO:0000256" key="6">
    <source>
        <dbReference type="ARBA" id="ARBA00023295"/>
    </source>
</evidence>
<dbReference type="EMBL" id="JABFAA010000004">
    <property type="protein sequence ID" value="MBA0680218.1"/>
    <property type="molecule type" value="Genomic_DNA"/>
</dbReference>
<evidence type="ECO:0000256" key="9">
    <source>
        <dbReference type="SAM" id="MobiDB-lite"/>
    </source>
</evidence>
<dbReference type="GO" id="GO:0000272">
    <property type="term" value="P:polysaccharide catabolic process"/>
    <property type="evidence" value="ECO:0007669"/>
    <property type="project" value="UniProtKB-KW"/>
</dbReference>
<evidence type="ECO:0000256" key="3">
    <source>
        <dbReference type="ARBA" id="ARBA00012594"/>
    </source>
</evidence>
<evidence type="ECO:0000256" key="5">
    <source>
        <dbReference type="ARBA" id="ARBA00023277"/>
    </source>
</evidence>
<dbReference type="PROSITE" id="PS00506">
    <property type="entry name" value="BETA_AMYLASE_1"/>
    <property type="match status" value="1"/>
</dbReference>
<proteinExistence type="inferred from homology"/>
<keyword evidence="12" id="KW-1185">Reference proteome</keyword>
<sequence>MATSMQKLVGVSEEDDEEEMEMDVKEEDDEDEENGEKQIAAQMMIGVDEVMPSTSSSDQFQYQPQLQEQVSNQSGGGARRSRPLEEKERTKLRERHRRAITARILAGLRRHGNYNLRVRADINDVIAALAREAGWVVLPDGTTFPSRSQSSPAAGTSAGMTSSSSQMVSQQTPPPPATLQGVSSGYRTTVEYNACRMKGVFMPTPSPYDLSSTAPAQSLGVVADGGEQTERLPLIAGSTQVINDKQIIGLPTKLPERDFAGTPYVPVYVMLPLGVINMKCELADPDGLLKQLRVLKSINVDGVMVDCWWGIVEAHAPQEYNWNGYQRLFQMVRELKLKLQVESNTTWYLWHAFVSRCQLLLILEYEVVDALARRSSIPLDKAVVMQFVKEYTNLIGGHILQWYALGGEVVMSFHECGGNVGDDVCIPLPH</sequence>
<comment type="caution">
    <text evidence="11">The sequence shown here is derived from an EMBL/GenBank/DDBJ whole genome shotgun (WGS) entry which is preliminary data.</text>
</comment>
<keyword evidence="5 8" id="KW-0119">Carbohydrate metabolism</keyword>
<dbReference type="Proteomes" id="UP000593577">
    <property type="component" value="Unassembled WGS sequence"/>
</dbReference>
<dbReference type="InterPro" id="IPR018238">
    <property type="entry name" value="Glyco_hydro_14_CS"/>
</dbReference>
<dbReference type="PANTHER" id="PTHR31352">
    <property type="entry name" value="BETA-AMYLASE 1, CHLOROPLASTIC"/>
    <property type="match status" value="1"/>
</dbReference>
<keyword evidence="7 8" id="KW-0624">Polysaccharide degradation</keyword>
<evidence type="ECO:0000256" key="7">
    <source>
        <dbReference type="ARBA" id="ARBA00023326"/>
    </source>
</evidence>
<feature type="compositionally biased region" description="Low complexity" evidence="9">
    <location>
        <begin position="150"/>
        <end position="171"/>
    </location>
</feature>
<dbReference type="Gene3D" id="3.20.20.80">
    <property type="entry name" value="Glycosidases"/>
    <property type="match status" value="1"/>
</dbReference>
<dbReference type="InterPro" id="IPR017853">
    <property type="entry name" value="GH"/>
</dbReference>
<keyword evidence="4 8" id="KW-0378">Hydrolase</keyword>
<organism evidence="11 12">
    <name type="scientific">Gossypium aridum</name>
    <name type="common">American cotton</name>
    <name type="synonym">Erioxylum aridum</name>
    <dbReference type="NCBI Taxonomy" id="34290"/>
    <lineage>
        <taxon>Eukaryota</taxon>
        <taxon>Viridiplantae</taxon>
        <taxon>Streptophyta</taxon>
        <taxon>Embryophyta</taxon>
        <taxon>Tracheophyta</taxon>
        <taxon>Spermatophyta</taxon>
        <taxon>Magnoliopsida</taxon>
        <taxon>eudicotyledons</taxon>
        <taxon>Gunneridae</taxon>
        <taxon>Pentapetalae</taxon>
        <taxon>rosids</taxon>
        <taxon>malvids</taxon>
        <taxon>Malvales</taxon>
        <taxon>Malvaceae</taxon>
        <taxon>Malvoideae</taxon>
        <taxon>Gossypium</taxon>
    </lineage>
</organism>
<feature type="region of interest" description="Disordered" evidence="9">
    <location>
        <begin position="1"/>
        <end position="93"/>
    </location>
</feature>
<gene>
    <name evidence="11" type="ORF">Goari_011929</name>
</gene>
<evidence type="ECO:0000259" key="10">
    <source>
        <dbReference type="Pfam" id="PF05687"/>
    </source>
</evidence>
<keyword evidence="6 8" id="KW-0326">Glycosidase</keyword>
<dbReference type="Pfam" id="PF01373">
    <property type="entry name" value="Glyco_hydro_14"/>
    <property type="match status" value="2"/>
</dbReference>
<dbReference type="InterPro" id="IPR008540">
    <property type="entry name" value="BES1_N"/>
</dbReference>
<dbReference type="PANTHER" id="PTHR31352:SF47">
    <property type="entry name" value="BETA-AMYLASE 7"/>
    <property type="match status" value="1"/>
</dbReference>
<evidence type="ECO:0000313" key="12">
    <source>
        <dbReference type="Proteomes" id="UP000593577"/>
    </source>
</evidence>
<name>A0A7J8WYX8_GOSAI</name>
<feature type="domain" description="BES1/BZR1 plant transcription factor N-terminal" evidence="10">
    <location>
        <begin position="78"/>
        <end position="210"/>
    </location>
</feature>
<dbReference type="GO" id="GO:0016161">
    <property type="term" value="F:beta-amylase activity"/>
    <property type="evidence" value="ECO:0007669"/>
    <property type="project" value="UniProtKB-EC"/>
</dbReference>
<comment type="catalytic activity">
    <reaction evidence="1 8">
        <text>Hydrolysis of (1-&gt;4)-alpha-D-glucosidic linkages in polysaccharides so as to remove successive maltose units from the non-reducing ends of the chains.</text>
        <dbReference type="EC" id="3.2.1.2"/>
    </reaction>
</comment>
<accession>A0A7J8WYX8</accession>
<dbReference type="GO" id="GO:0006355">
    <property type="term" value="P:regulation of DNA-templated transcription"/>
    <property type="evidence" value="ECO:0007669"/>
    <property type="project" value="UniProtKB-ARBA"/>
</dbReference>
<feature type="compositionally biased region" description="Basic and acidic residues" evidence="9">
    <location>
        <begin position="82"/>
        <end position="91"/>
    </location>
</feature>
<dbReference type="PRINTS" id="PR00750">
    <property type="entry name" value="BETAAMYLASE"/>
</dbReference>
<dbReference type="SUPFAM" id="SSF51445">
    <property type="entry name" value="(Trans)glycosidases"/>
    <property type="match status" value="1"/>
</dbReference>
<feature type="region of interest" description="Disordered" evidence="9">
    <location>
        <begin position="142"/>
        <end position="182"/>
    </location>
</feature>
<evidence type="ECO:0000313" key="11">
    <source>
        <dbReference type="EMBL" id="MBA0680218.1"/>
    </source>
</evidence>
<evidence type="ECO:0000256" key="2">
    <source>
        <dbReference type="ARBA" id="ARBA00005652"/>
    </source>
</evidence>
<dbReference type="Pfam" id="PF05687">
    <property type="entry name" value="BES1_N"/>
    <property type="match status" value="1"/>
</dbReference>
<dbReference type="InterPro" id="IPR001554">
    <property type="entry name" value="Glyco_hydro_14"/>
</dbReference>
<comment type="similarity">
    <text evidence="2 8">Belongs to the glycosyl hydrolase 14 family.</text>
</comment>
<feature type="compositionally biased region" description="Polar residues" evidence="9">
    <location>
        <begin position="52"/>
        <end position="73"/>
    </location>
</feature>